<gene>
    <name evidence="6" type="ORF">BJX66DRAFT_295756</name>
</gene>
<dbReference type="Pfam" id="PF04828">
    <property type="entry name" value="GFA"/>
    <property type="match status" value="1"/>
</dbReference>
<keyword evidence="3" id="KW-0862">Zinc</keyword>
<dbReference type="Proteomes" id="UP001610563">
    <property type="component" value="Unassembled WGS sequence"/>
</dbReference>
<keyword evidence="7" id="KW-1185">Reference proteome</keyword>
<evidence type="ECO:0000256" key="2">
    <source>
        <dbReference type="ARBA" id="ARBA00022723"/>
    </source>
</evidence>
<dbReference type="InterPro" id="IPR006913">
    <property type="entry name" value="CENP-V/GFA"/>
</dbReference>
<dbReference type="EMBL" id="JBFTWV010000013">
    <property type="protein sequence ID" value="KAL2798468.1"/>
    <property type="molecule type" value="Genomic_DNA"/>
</dbReference>
<proteinExistence type="inferred from homology"/>
<dbReference type="PANTHER" id="PTHR33337:SF40">
    <property type="entry name" value="CENP-V_GFA DOMAIN-CONTAINING PROTEIN-RELATED"/>
    <property type="match status" value="1"/>
</dbReference>
<name>A0ABR4GHG9_9EURO</name>
<dbReference type="InterPro" id="IPR011057">
    <property type="entry name" value="Mss4-like_sf"/>
</dbReference>
<comment type="caution">
    <text evidence="6">The sequence shown here is derived from an EMBL/GenBank/DDBJ whole genome shotgun (WGS) entry which is preliminary data.</text>
</comment>
<evidence type="ECO:0000256" key="4">
    <source>
        <dbReference type="ARBA" id="ARBA00023239"/>
    </source>
</evidence>
<organism evidence="6 7">
    <name type="scientific">Aspergillus keveii</name>
    <dbReference type="NCBI Taxonomy" id="714993"/>
    <lineage>
        <taxon>Eukaryota</taxon>
        <taxon>Fungi</taxon>
        <taxon>Dikarya</taxon>
        <taxon>Ascomycota</taxon>
        <taxon>Pezizomycotina</taxon>
        <taxon>Eurotiomycetes</taxon>
        <taxon>Eurotiomycetidae</taxon>
        <taxon>Eurotiales</taxon>
        <taxon>Aspergillaceae</taxon>
        <taxon>Aspergillus</taxon>
        <taxon>Aspergillus subgen. Nidulantes</taxon>
    </lineage>
</organism>
<keyword evidence="2" id="KW-0479">Metal-binding</keyword>
<evidence type="ECO:0000313" key="6">
    <source>
        <dbReference type="EMBL" id="KAL2798468.1"/>
    </source>
</evidence>
<dbReference type="PROSITE" id="PS51891">
    <property type="entry name" value="CENP_V_GFA"/>
    <property type="match status" value="1"/>
</dbReference>
<comment type="similarity">
    <text evidence="1">Belongs to the Gfa family.</text>
</comment>
<keyword evidence="4" id="KW-0456">Lyase</keyword>
<evidence type="ECO:0000256" key="3">
    <source>
        <dbReference type="ARBA" id="ARBA00022833"/>
    </source>
</evidence>
<evidence type="ECO:0000256" key="1">
    <source>
        <dbReference type="ARBA" id="ARBA00005495"/>
    </source>
</evidence>
<feature type="domain" description="CENP-V/GFA" evidence="5">
    <location>
        <begin position="1"/>
        <end position="123"/>
    </location>
</feature>
<sequence>MESKASCNCGAVTLTLKYTDATKLRSILCHCVNCAKSSGSVGSNYIIVPRTTVSVEGDLTTYVDLKCESGLPLQRKFCGACGSPVMAYSAKLGDALCIIRATMVSIPVKPAAHTYLRNAPEWMPRVEGTSGFKGAFGGETM</sequence>
<evidence type="ECO:0000259" key="5">
    <source>
        <dbReference type="PROSITE" id="PS51891"/>
    </source>
</evidence>
<dbReference type="Gene3D" id="3.90.1590.10">
    <property type="entry name" value="glutathione-dependent formaldehyde- activating enzyme (gfa)"/>
    <property type="match status" value="1"/>
</dbReference>
<reference evidence="6 7" key="1">
    <citation type="submission" date="2024-07" db="EMBL/GenBank/DDBJ databases">
        <title>Section-level genome sequencing and comparative genomics of Aspergillus sections Usti and Cavernicolus.</title>
        <authorList>
            <consortium name="Lawrence Berkeley National Laboratory"/>
            <person name="Nybo J.L."/>
            <person name="Vesth T.C."/>
            <person name="Theobald S."/>
            <person name="Frisvad J.C."/>
            <person name="Larsen T.O."/>
            <person name="Kjaerboelling I."/>
            <person name="Rothschild-Mancinelli K."/>
            <person name="Lyhne E.K."/>
            <person name="Kogle M.E."/>
            <person name="Barry K."/>
            <person name="Clum A."/>
            <person name="Na H."/>
            <person name="Ledsgaard L."/>
            <person name="Lin J."/>
            <person name="Lipzen A."/>
            <person name="Kuo A."/>
            <person name="Riley R."/>
            <person name="Mondo S."/>
            <person name="Labutti K."/>
            <person name="Haridas S."/>
            <person name="Pangalinan J."/>
            <person name="Salamov A.A."/>
            <person name="Simmons B.A."/>
            <person name="Magnuson J.K."/>
            <person name="Chen J."/>
            <person name="Drula E."/>
            <person name="Henrissat B."/>
            <person name="Wiebenga A."/>
            <person name="Lubbers R.J."/>
            <person name="Gomes A.C."/>
            <person name="Makela M.R."/>
            <person name="Stajich J."/>
            <person name="Grigoriev I.V."/>
            <person name="Mortensen U.H."/>
            <person name="De Vries R.P."/>
            <person name="Baker S.E."/>
            <person name="Andersen M.R."/>
        </authorList>
    </citation>
    <scope>NUCLEOTIDE SEQUENCE [LARGE SCALE GENOMIC DNA]</scope>
    <source>
        <strain evidence="6 7">CBS 209.92</strain>
    </source>
</reference>
<accession>A0ABR4GHG9</accession>
<evidence type="ECO:0000313" key="7">
    <source>
        <dbReference type="Proteomes" id="UP001610563"/>
    </source>
</evidence>
<protein>
    <submittedName>
        <fullName evidence="6">Mss4-like protein</fullName>
    </submittedName>
</protein>
<dbReference type="PANTHER" id="PTHR33337">
    <property type="entry name" value="GFA DOMAIN-CONTAINING PROTEIN"/>
    <property type="match status" value="1"/>
</dbReference>
<dbReference type="SUPFAM" id="SSF51316">
    <property type="entry name" value="Mss4-like"/>
    <property type="match status" value="1"/>
</dbReference>